<evidence type="ECO:0000313" key="2">
    <source>
        <dbReference type="Proteomes" id="UP000077519"/>
    </source>
</evidence>
<proteinExistence type="predicted"/>
<reference evidence="1 2" key="1">
    <citation type="submission" date="2016-03" db="EMBL/GenBank/DDBJ databases">
        <title>Genome sequence of Rhodococcus kyotonensis KB10.</title>
        <authorList>
            <person name="Jeong H."/>
            <person name="Hong C.E."/>
            <person name="Jo S.H."/>
            <person name="Park J.M."/>
        </authorList>
    </citation>
    <scope>NUCLEOTIDE SEQUENCE [LARGE SCALE GENOMIC DNA]</scope>
    <source>
        <strain evidence="1 2">KB10</strain>
    </source>
</reference>
<comment type="caution">
    <text evidence="1">The sequence shown here is derived from an EMBL/GenBank/DDBJ whole genome shotgun (WGS) entry which is preliminary data.</text>
</comment>
<accession>A0A177YEP8</accession>
<protein>
    <submittedName>
        <fullName evidence="1">Uncharacterized protein</fullName>
    </submittedName>
</protein>
<sequence length="87" mass="9770">MTTAADRRAPDMLAKAQLASTCNELGEPWPAWSTGDQLAVAVLLHDTDTIVGLDYTEHDALQRLRRTYGFHQLNTATQWFADLRARL</sequence>
<dbReference type="AlphaFoldDB" id="A0A177YEP8"/>
<organism evidence="1 2">
    <name type="scientific">Rhodococcoides kyotonense</name>
    <dbReference type="NCBI Taxonomy" id="398843"/>
    <lineage>
        <taxon>Bacteria</taxon>
        <taxon>Bacillati</taxon>
        <taxon>Actinomycetota</taxon>
        <taxon>Actinomycetes</taxon>
        <taxon>Mycobacteriales</taxon>
        <taxon>Nocardiaceae</taxon>
        <taxon>Rhodococcoides</taxon>
    </lineage>
</organism>
<gene>
    <name evidence="1" type="ORF">A3K89_21145</name>
</gene>
<evidence type="ECO:0000313" key="1">
    <source>
        <dbReference type="EMBL" id="OAK54016.1"/>
    </source>
</evidence>
<dbReference type="EMBL" id="LVHI01000013">
    <property type="protein sequence ID" value="OAK54016.1"/>
    <property type="molecule type" value="Genomic_DNA"/>
</dbReference>
<dbReference type="RefSeq" id="WP_068426363.1">
    <property type="nucleotide sequence ID" value="NZ_LVHI01000013.1"/>
</dbReference>
<dbReference type="Proteomes" id="UP000077519">
    <property type="component" value="Unassembled WGS sequence"/>
</dbReference>
<keyword evidence="2" id="KW-1185">Reference proteome</keyword>
<name>A0A177YEP8_9NOCA</name>